<feature type="transmembrane region" description="Helical" evidence="14">
    <location>
        <begin position="50"/>
        <end position="67"/>
    </location>
</feature>
<evidence type="ECO:0000256" key="13">
    <source>
        <dbReference type="ARBA" id="ARBA00023136"/>
    </source>
</evidence>
<reference evidence="17 18" key="1">
    <citation type="submission" date="2024-02" db="EMBL/GenBank/DDBJ databases">
        <title>Roseovarius strain W115 nov., isolated from a marine algae.</title>
        <authorList>
            <person name="Lee M.W."/>
            <person name="Lee J.K."/>
            <person name="Kim J.M."/>
            <person name="Choi D.G."/>
            <person name="Baek J.H."/>
            <person name="Bayburt H."/>
            <person name="Jung J.J."/>
            <person name="Han D.M."/>
            <person name="Jeon C.O."/>
        </authorList>
    </citation>
    <scope>NUCLEOTIDE SEQUENCE [LARGE SCALE GENOMIC DNA]</scope>
    <source>
        <strain evidence="17 18">W115</strain>
    </source>
</reference>
<dbReference type="Proteomes" id="UP001281305">
    <property type="component" value="Chromosome"/>
</dbReference>
<dbReference type="CDD" id="cd06164">
    <property type="entry name" value="S2P-M50_SpoIVFB_CBS"/>
    <property type="match status" value="1"/>
</dbReference>
<dbReference type="Gene3D" id="3.10.580.10">
    <property type="entry name" value="CBS-domain"/>
    <property type="match status" value="1"/>
</dbReference>
<dbReference type="SUPFAM" id="SSF54631">
    <property type="entry name" value="CBS-domain pair"/>
    <property type="match status" value="1"/>
</dbReference>
<proteinExistence type="inferred from homology"/>
<accession>A0ABZ2TIV7</accession>
<feature type="transmembrane region" description="Helical" evidence="14">
    <location>
        <begin position="197"/>
        <end position="230"/>
    </location>
</feature>
<keyword evidence="3 14" id="KW-1003">Cell membrane</keyword>
<comment type="subcellular location">
    <subcellularLocation>
        <location evidence="1 14">Cell membrane</location>
        <topology evidence="1 14">Multi-pass membrane protein</topology>
    </subcellularLocation>
</comment>
<keyword evidence="18" id="KW-1185">Reference proteome</keyword>
<comment type="similarity">
    <text evidence="2 14">Belongs to the peptidase M50B family.</text>
</comment>
<evidence type="ECO:0000256" key="14">
    <source>
        <dbReference type="PIRNR" id="PIRNR006404"/>
    </source>
</evidence>
<gene>
    <name evidence="17" type="ORF">RZS32_016885</name>
</gene>
<dbReference type="Pfam" id="PF02163">
    <property type="entry name" value="Peptidase_M50"/>
    <property type="match status" value="1"/>
</dbReference>
<evidence type="ECO:0000256" key="9">
    <source>
        <dbReference type="ARBA" id="ARBA00022833"/>
    </source>
</evidence>
<evidence type="ECO:0000256" key="2">
    <source>
        <dbReference type="ARBA" id="ARBA00007931"/>
    </source>
</evidence>
<evidence type="ECO:0000256" key="7">
    <source>
        <dbReference type="ARBA" id="ARBA00022737"/>
    </source>
</evidence>
<evidence type="ECO:0000313" key="17">
    <source>
        <dbReference type="EMBL" id="WYK18038.1"/>
    </source>
</evidence>
<dbReference type="PIRSF" id="PIRSF006404">
    <property type="entry name" value="UCP006404_Pept_M50_CBS"/>
    <property type="match status" value="1"/>
</dbReference>
<keyword evidence="8 14" id="KW-0378">Hydrolase</keyword>
<dbReference type="InterPro" id="IPR016483">
    <property type="entry name" value="UCP006404_Pept_M50_CBS"/>
</dbReference>
<keyword evidence="10 14" id="KW-1133">Transmembrane helix</keyword>
<dbReference type="RefSeq" id="WP_317054725.1">
    <property type="nucleotide sequence ID" value="NZ_CP146606.1"/>
</dbReference>
<evidence type="ECO:0000256" key="5">
    <source>
        <dbReference type="ARBA" id="ARBA00022692"/>
    </source>
</evidence>
<comment type="cofactor">
    <cofactor evidence="14">
        <name>Zn(2+)</name>
        <dbReference type="ChEBI" id="CHEBI:29105"/>
    </cofactor>
    <text evidence="14">Binds 1 zinc ion per subunit.</text>
</comment>
<dbReference type="GO" id="GO:0006508">
    <property type="term" value="P:proteolysis"/>
    <property type="evidence" value="ECO:0007669"/>
    <property type="project" value="UniProtKB-KW"/>
</dbReference>
<keyword evidence="4 14" id="KW-0645">Protease</keyword>
<evidence type="ECO:0000259" key="16">
    <source>
        <dbReference type="PROSITE" id="PS51371"/>
    </source>
</evidence>
<keyword evidence="5 14" id="KW-0812">Transmembrane</keyword>
<organism evidence="17 18">
    <name type="scientific">Roseovarius rhodophyticola</name>
    <dbReference type="NCBI Taxonomy" id="3080827"/>
    <lineage>
        <taxon>Bacteria</taxon>
        <taxon>Pseudomonadati</taxon>
        <taxon>Pseudomonadota</taxon>
        <taxon>Alphaproteobacteria</taxon>
        <taxon>Rhodobacterales</taxon>
        <taxon>Roseobacteraceae</taxon>
        <taxon>Roseovarius</taxon>
    </lineage>
</organism>
<feature type="domain" description="CBS" evidence="16">
    <location>
        <begin position="253"/>
        <end position="311"/>
    </location>
</feature>
<protein>
    <recommendedName>
        <fullName evidence="14">Zinc metalloprotease</fullName>
    </recommendedName>
</protein>
<keyword evidence="13 14" id="KW-0472">Membrane</keyword>
<feature type="transmembrane region" description="Helical" evidence="14">
    <location>
        <begin position="141"/>
        <end position="161"/>
    </location>
</feature>
<feature type="transmembrane region" description="Helical" evidence="14">
    <location>
        <begin position="109"/>
        <end position="129"/>
    </location>
</feature>
<dbReference type="PANTHER" id="PTHR39188">
    <property type="entry name" value="MEMBRANE-ASSOCIATED ZINC METALLOPROTEASE M50B"/>
    <property type="match status" value="1"/>
</dbReference>
<evidence type="ECO:0000256" key="6">
    <source>
        <dbReference type="ARBA" id="ARBA00022723"/>
    </source>
</evidence>
<evidence type="ECO:0000256" key="15">
    <source>
        <dbReference type="PROSITE-ProRule" id="PRU00703"/>
    </source>
</evidence>
<keyword evidence="12 15" id="KW-0129">CBS domain</keyword>
<evidence type="ECO:0000256" key="10">
    <source>
        <dbReference type="ARBA" id="ARBA00022989"/>
    </source>
</evidence>
<evidence type="ECO:0000256" key="4">
    <source>
        <dbReference type="ARBA" id="ARBA00022670"/>
    </source>
</evidence>
<keyword evidence="11 14" id="KW-0482">Metalloprotease</keyword>
<evidence type="ECO:0000313" key="18">
    <source>
        <dbReference type="Proteomes" id="UP001281305"/>
    </source>
</evidence>
<keyword evidence="6 14" id="KW-0479">Metal-binding</keyword>
<dbReference type="Pfam" id="PF00571">
    <property type="entry name" value="CBS"/>
    <property type="match status" value="2"/>
</dbReference>
<sequence>MFKNARPVLNLLGFEIKIDPSWLLIAALITWSLSQHTFPVRLPEAASSQHFTMAVATMLLFFASLLLHEVAHAVVARSYGVATRGITLFLFGGVAEIESEPKAASHEFYIAVAGPLMSFFLAFLFWILLQISTILSGPKEFAAVFSYLALINLILALFNLLPAFPLDGGRILRAYLWKKSGNMLRATQTASKSGEFLAFTLIVLGIMTLYNGFVVSGFWQVLLGFFLLAAAKTSYQNQLMQAAFAKRSVGTLMTKTPVITTDPDTTISDLIYNKILRSNVSFVPVVENKVLLGYIDTEVLSHLERENWRNTKVNDVFVELNPDNCITEDMPLSELMKKISETNRRKFLVSQNSTLTGVISLSDLMGYLGLISLLKLHNNGHETN</sequence>
<feature type="transmembrane region" description="Helical" evidence="14">
    <location>
        <begin position="79"/>
        <end position="97"/>
    </location>
</feature>
<evidence type="ECO:0000256" key="3">
    <source>
        <dbReference type="ARBA" id="ARBA00022475"/>
    </source>
</evidence>
<dbReference type="InterPro" id="IPR008915">
    <property type="entry name" value="Peptidase_M50"/>
</dbReference>
<dbReference type="GO" id="GO:0008233">
    <property type="term" value="F:peptidase activity"/>
    <property type="evidence" value="ECO:0007669"/>
    <property type="project" value="UniProtKB-KW"/>
</dbReference>
<keyword evidence="7" id="KW-0677">Repeat</keyword>
<keyword evidence="9 14" id="KW-0862">Zinc</keyword>
<name>A0ABZ2TIV7_9RHOB</name>
<evidence type="ECO:0000256" key="12">
    <source>
        <dbReference type="ARBA" id="ARBA00023122"/>
    </source>
</evidence>
<dbReference type="InterPro" id="IPR000644">
    <property type="entry name" value="CBS_dom"/>
</dbReference>
<dbReference type="InterPro" id="IPR046342">
    <property type="entry name" value="CBS_dom_sf"/>
</dbReference>
<evidence type="ECO:0000256" key="8">
    <source>
        <dbReference type="ARBA" id="ARBA00022801"/>
    </source>
</evidence>
<evidence type="ECO:0000256" key="1">
    <source>
        <dbReference type="ARBA" id="ARBA00004651"/>
    </source>
</evidence>
<evidence type="ECO:0000256" key="11">
    <source>
        <dbReference type="ARBA" id="ARBA00023049"/>
    </source>
</evidence>
<dbReference type="EMBL" id="CP146606">
    <property type="protein sequence ID" value="WYK18038.1"/>
    <property type="molecule type" value="Genomic_DNA"/>
</dbReference>
<dbReference type="PROSITE" id="PS51371">
    <property type="entry name" value="CBS"/>
    <property type="match status" value="1"/>
</dbReference>
<dbReference type="PANTHER" id="PTHR39188:SF3">
    <property type="entry name" value="STAGE IV SPORULATION PROTEIN FB"/>
    <property type="match status" value="1"/>
</dbReference>